<dbReference type="Gene3D" id="2.115.10.20">
    <property type="entry name" value="Glycosyl hydrolase domain, family 43"/>
    <property type="match status" value="1"/>
</dbReference>
<name>A0A7W8CWA7_9BACL</name>
<dbReference type="InterPro" id="IPR018053">
    <property type="entry name" value="Glyco_hydro_32_AS"/>
</dbReference>
<evidence type="ECO:0000256" key="1">
    <source>
        <dbReference type="ARBA" id="ARBA00009902"/>
    </source>
</evidence>
<dbReference type="AlphaFoldDB" id="A0A7W8CWA7"/>
<dbReference type="InterPro" id="IPR023296">
    <property type="entry name" value="Glyco_hydro_beta-prop_sf"/>
</dbReference>
<keyword evidence="4 5" id="KW-0326">Glycosidase</keyword>
<comment type="similarity">
    <text evidence="1 5">Belongs to the glycosyl hydrolase 32 family.</text>
</comment>
<dbReference type="GO" id="GO:0005985">
    <property type="term" value="P:sucrose metabolic process"/>
    <property type="evidence" value="ECO:0007669"/>
    <property type="project" value="UniProtKB-UniPathway"/>
</dbReference>
<evidence type="ECO:0000256" key="4">
    <source>
        <dbReference type="ARBA" id="ARBA00023295"/>
    </source>
</evidence>
<evidence type="ECO:0000256" key="5">
    <source>
        <dbReference type="RuleBase" id="RU362110"/>
    </source>
</evidence>
<dbReference type="EC" id="3.2.1.26" evidence="2"/>
<accession>A0A7W8CWA7</accession>
<dbReference type="Pfam" id="PF00251">
    <property type="entry name" value="Glyco_hydro_32N"/>
    <property type="match status" value="1"/>
</dbReference>
<gene>
    <name evidence="8" type="ORF">HNQ44_003044</name>
</gene>
<comment type="caution">
    <text evidence="8">The sequence shown here is derived from an EMBL/GenBank/DDBJ whole genome shotgun (WGS) entry which is preliminary data.</text>
</comment>
<evidence type="ECO:0000256" key="3">
    <source>
        <dbReference type="ARBA" id="ARBA00022801"/>
    </source>
</evidence>
<dbReference type="CDD" id="cd18623">
    <property type="entry name" value="GH32_ScrB-like"/>
    <property type="match status" value="1"/>
</dbReference>
<dbReference type="InterPro" id="IPR013148">
    <property type="entry name" value="Glyco_hydro_32_N"/>
</dbReference>
<keyword evidence="3 5" id="KW-0378">Hydrolase</keyword>
<dbReference type="Proteomes" id="UP000525923">
    <property type="component" value="Unassembled WGS sequence"/>
</dbReference>
<dbReference type="InterPro" id="IPR013189">
    <property type="entry name" value="Glyco_hydro_32_C"/>
</dbReference>
<dbReference type="InterPro" id="IPR001362">
    <property type="entry name" value="Glyco_hydro_32"/>
</dbReference>
<evidence type="ECO:0000313" key="8">
    <source>
        <dbReference type="EMBL" id="MBB5181579.1"/>
    </source>
</evidence>
<evidence type="ECO:0000256" key="2">
    <source>
        <dbReference type="ARBA" id="ARBA00012758"/>
    </source>
</evidence>
<dbReference type="PANTHER" id="PTHR43101:SF1">
    <property type="entry name" value="BETA-FRUCTOSIDASE"/>
    <property type="match status" value="1"/>
</dbReference>
<dbReference type="SUPFAM" id="SSF49899">
    <property type="entry name" value="Concanavalin A-like lectins/glucanases"/>
    <property type="match status" value="1"/>
</dbReference>
<dbReference type="PANTHER" id="PTHR43101">
    <property type="entry name" value="BETA-FRUCTOSIDASE"/>
    <property type="match status" value="1"/>
</dbReference>
<feature type="domain" description="Glycosyl hydrolase family 32 N-terminal" evidence="6">
    <location>
        <begin position="37"/>
        <end position="338"/>
    </location>
</feature>
<organism evidence="8 9">
    <name type="scientific">Planococcus koreensis</name>
    <dbReference type="NCBI Taxonomy" id="112331"/>
    <lineage>
        <taxon>Bacteria</taxon>
        <taxon>Bacillati</taxon>
        <taxon>Bacillota</taxon>
        <taxon>Bacilli</taxon>
        <taxon>Bacillales</taxon>
        <taxon>Caryophanaceae</taxon>
        <taxon>Planococcus</taxon>
    </lineage>
</organism>
<dbReference type="Pfam" id="PF08244">
    <property type="entry name" value="Glyco_hydro_32C"/>
    <property type="match status" value="1"/>
</dbReference>
<proteinExistence type="inferred from homology"/>
<protein>
    <recommendedName>
        <fullName evidence="2">beta-fructofuranosidase</fullName>
        <ecNumber evidence="2">3.2.1.26</ecNumber>
    </recommendedName>
</protein>
<dbReference type="SUPFAM" id="SSF75005">
    <property type="entry name" value="Arabinanase/levansucrase/invertase"/>
    <property type="match status" value="1"/>
</dbReference>
<evidence type="ECO:0000259" key="6">
    <source>
        <dbReference type="Pfam" id="PF00251"/>
    </source>
</evidence>
<evidence type="ECO:0000313" key="9">
    <source>
        <dbReference type="Proteomes" id="UP000525923"/>
    </source>
</evidence>
<dbReference type="InterPro" id="IPR051214">
    <property type="entry name" value="GH32_Enzymes"/>
</dbReference>
<dbReference type="Gene3D" id="2.60.120.560">
    <property type="entry name" value="Exo-inulinase, domain 1"/>
    <property type="match status" value="1"/>
</dbReference>
<dbReference type="GO" id="GO:0004564">
    <property type="term" value="F:beta-fructofuranosidase activity"/>
    <property type="evidence" value="ECO:0007669"/>
    <property type="project" value="UniProtKB-EC"/>
</dbReference>
<evidence type="ECO:0000259" key="7">
    <source>
        <dbReference type="Pfam" id="PF08244"/>
    </source>
</evidence>
<dbReference type="EMBL" id="JACHHE010000010">
    <property type="protein sequence ID" value="MBB5181579.1"/>
    <property type="molecule type" value="Genomic_DNA"/>
</dbReference>
<dbReference type="OrthoDB" id="9759709at2"/>
<dbReference type="RefSeq" id="WP_135504848.1">
    <property type="nucleotide sequence ID" value="NZ_JACHHE010000010.1"/>
</dbReference>
<dbReference type="SMART" id="SM00640">
    <property type="entry name" value="Glyco_32"/>
    <property type="match status" value="1"/>
</dbReference>
<dbReference type="PROSITE" id="PS00609">
    <property type="entry name" value="GLYCOSYL_HYDROL_F32"/>
    <property type="match status" value="1"/>
</dbReference>
<dbReference type="InterPro" id="IPR013320">
    <property type="entry name" value="ConA-like_dom_sf"/>
</dbReference>
<dbReference type="UniPathway" id="UPA00238"/>
<feature type="domain" description="Glycosyl hydrolase family 32 C-terminal" evidence="7">
    <location>
        <begin position="341"/>
        <end position="485"/>
    </location>
</feature>
<sequence length="500" mass="57272">MELQREKKYIRLDQVSQQEIDSLISKVNSCLWRQTFHIQPVSGLLNDPNGFCYYNGEYHLFYQWHPLGPVHGLKYWYHTKSADLVNWKNVGIAIQPDNYFDSHGAYSGSAVEHEGKIYLLYTGNTRDEHFERHPHQCIAIMDAEGKITKLEKSVLDNVPAGYTEHFRDPKVWREGDRFYAVIGAQRTDKTGTVCLLSSPNLLDWKFEGELDTELDSFGFMWECPDYFEIENQGVLIFSPQGLKPEGDLYQNIYQAGYVMGKKIDLERKELIHGNFIELDRGFDFYAPHTMQDPKGRRLLVGWMGLPEIEYPTDINGWAHCLTIPRELSVDDGKLIQKPVPELQSLRKKKVEAADILSNEKKVVEGFSGDTYELVCEFEQGNALEYGIEFRADGNEKTVITYDAIQEKVILDRTQSGQVIGSTFGTVRKCHIDGDVYKFHLFVDSSSVEIFVNDGEEVFSSRIFPDGKSQEIRFFATGGSASFKAVKWDYKTAQGMNKEVC</sequence>
<reference evidence="8 9" key="1">
    <citation type="submission" date="2020-08" db="EMBL/GenBank/DDBJ databases">
        <title>Genomic Encyclopedia of Type Strains, Phase IV (KMG-IV): sequencing the most valuable type-strain genomes for metagenomic binning, comparative biology and taxonomic classification.</title>
        <authorList>
            <person name="Goeker M."/>
        </authorList>
    </citation>
    <scope>NUCLEOTIDE SEQUENCE [LARGE SCALE GENOMIC DNA]</scope>
    <source>
        <strain evidence="8 9">DSM 15895</strain>
    </source>
</reference>
<keyword evidence="9" id="KW-1185">Reference proteome</keyword>